<feature type="compositionally biased region" description="Basic and acidic residues" evidence="1">
    <location>
        <begin position="94"/>
        <end position="151"/>
    </location>
</feature>
<feature type="non-terminal residue" evidence="2">
    <location>
        <position position="1"/>
    </location>
</feature>
<name>A0A0C1R1P7_9RICK</name>
<comment type="caution">
    <text evidence="2">The sequence shown here is derived from an EMBL/GenBank/DDBJ whole genome shotgun (WGS) entry which is preliminary data.</text>
</comment>
<organism evidence="2 3">
    <name type="scientific">Candidatus Jidaibacter acanthamoebae</name>
    <dbReference type="NCBI Taxonomy" id="86105"/>
    <lineage>
        <taxon>Bacteria</taxon>
        <taxon>Pseudomonadati</taxon>
        <taxon>Pseudomonadota</taxon>
        <taxon>Alphaproteobacteria</taxon>
        <taxon>Rickettsiales</taxon>
        <taxon>Candidatus Midichloriaceae</taxon>
        <taxon>Candidatus Jidaibacter</taxon>
    </lineage>
</organism>
<dbReference type="Proteomes" id="UP000031258">
    <property type="component" value="Unassembled WGS sequence"/>
</dbReference>
<feature type="compositionally biased region" description="Polar residues" evidence="1">
    <location>
        <begin position="83"/>
        <end position="92"/>
    </location>
</feature>
<dbReference type="AlphaFoldDB" id="A0A0C1R1P7"/>
<feature type="region of interest" description="Disordered" evidence="1">
    <location>
        <begin position="83"/>
        <end position="151"/>
    </location>
</feature>
<dbReference type="EMBL" id="JSWE01000034">
    <property type="protein sequence ID" value="KIE06195.1"/>
    <property type="molecule type" value="Genomic_DNA"/>
</dbReference>
<protein>
    <submittedName>
        <fullName evidence="2">Uncharacterized protein</fullName>
    </submittedName>
</protein>
<keyword evidence="3" id="KW-1185">Reference proteome</keyword>
<accession>A0A0C1R1P7</accession>
<evidence type="ECO:0000256" key="1">
    <source>
        <dbReference type="SAM" id="MobiDB-lite"/>
    </source>
</evidence>
<evidence type="ECO:0000313" key="2">
    <source>
        <dbReference type="EMBL" id="KIE06195.1"/>
    </source>
</evidence>
<proteinExistence type="predicted"/>
<evidence type="ECO:0000313" key="3">
    <source>
        <dbReference type="Proteomes" id="UP000031258"/>
    </source>
</evidence>
<sequence length="151" mass="16976">DNIKGSKVYEKKVGEEEVRKRAGDNEKDIASSWHAGLSFSWDGEFTGSIGGRYKNGDDVWSAEVSEAAFKGWKLIGDTISSWFKGSQGTSKAEMNAHQESKNKEEKESFKESKKKDPEKEKEESSKDSRSKQEGDKEESSEKRQNAEDKEG</sequence>
<feature type="non-terminal residue" evidence="2">
    <location>
        <position position="151"/>
    </location>
</feature>
<gene>
    <name evidence="2" type="ORF">NF27_BI00010</name>
</gene>
<dbReference type="RefSeq" id="WP_039454640.1">
    <property type="nucleotide sequence ID" value="NZ_JSWE01000034.1"/>
</dbReference>
<reference evidence="2 3" key="1">
    <citation type="submission" date="2014-11" db="EMBL/GenBank/DDBJ databases">
        <title>A Rickettsiales Symbiont of Amoebae With Ancient Features.</title>
        <authorList>
            <person name="Schulz F."/>
            <person name="Martijn J."/>
            <person name="Wascher F."/>
            <person name="Kostanjsek R."/>
            <person name="Ettema T.J."/>
            <person name="Horn M."/>
        </authorList>
    </citation>
    <scope>NUCLEOTIDE SEQUENCE [LARGE SCALE GENOMIC DNA]</scope>
    <source>
        <strain evidence="2 3">UWC36</strain>
    </source>
</reference>